<keyword evidence="1" id="KW-0472">Membrane</keyword>
<name>A0A975D4S7_9SPHN</name>
<dbReference type="EMBL" id="CP059319">
    <property type="protein sequence ID" value="QTH23017.1"/>
    <property type="molecule type" value="Genomic_DNA"/>
</dbReference>
<keyword evidence="1" id="KW-0812">Transmembrane</keyword>
<gene>
    <name evidence="2" type="ORF">HRJ34_05750</name>
</gene>
<dbReference type="AlphaFoldDB" id="A0A975D4S7"/>
<feature type="transmembrane region" description="Helical" evidence="1">
    <location>
        <begin position="40"/>
        <end position="60"/>
    </location>
</feature>
<sequence length="94" mass="9906">MAFLQPDLPPSSGPAKAVALAPAMHHGILRRPAKPQRPMLRFLAVLLAILFFVVPGYLAARATESLAIGILAADLAFLIVVAGWSAVAGGDRHR</sequence>
<protein>
    <submittedName>
        <fullName evidence="2">Uncharacterized protein</fullName>
    </submittedName>
</protein>
<evidence type="ECO:0000313" key="3">
    <source>
        <dbReference type="Proteomes" id="UP000664914"/>
    </source>
</evidence>
<reference evidence="2" key="2">
    <citation type="submission" date="2021-04" db="EMBL/GenBank/DDBJ databases">
        <title>Isolation and genomic analysis of the ibuprofen-degrading bacterium Sphingomonas strain MPO218.</title>
        <authorList>
            <person name="Aulestia M."/>
            <person name="Flores A."/>
            <person name="Mangas E.L."/>
            <person name="Perez-Pulido A.J."/>
            <person name="Santero E."/>
            <person name="Camacho E.M."/>
        </authorList>
    </citation>
    <scope>NUCLEOTIDE SEQUENCE</scope>
    <source>
        <strain evidence="2">MPO218</strain>
    </source>
</reference>
<dbReference type="RefSeq" id="WP_011951504.1">
    <property type="nucleotide sequence ID" value="NZ_CP059319.1"/>
</dbReference>
<reference evidence="2" key="1">
    <citation type="submission" date="2020-07" db="EMBL/GenBank/DDBJ databases">
        <authorList>
            <person name="Camacho E."/>
        </authorList>
    </citation>
    <scope>NUCLEOTIDE SEQUENCE</scope>
    <source>
        <strain evidence="2">MPO218</strain>
    </source>
</reference>
<organism evidence="2 3">
    <name type="scientific">Rhizorhabdus wittichii</name>
    <dbReference type="NCBI Taxonomy" id="160791"/>
    <lineage>
        <taxon>Bacteria</taxon>
        <taxon>Pseudomonadati</taxon>
        <taxon>Pseudomonadota</taxon>
        <taxon>Alphaproteobacteria</taxon>
        <taxon>Sphingomonadales</taxon>
        <taxon>Sphingomonadaceae</taxon>
        <taxon>Rhizorhabdus</taxon>
    </lineage>
</organism>
<dbReference type="Proteomes" id="UP000664914">
    <property type="component" value="Chromosome"/>
</dbReference>
<keyword evidence="1" id="KW-1133">Transmembrane helix</keyword>
<feature type="transmembrane region" description="Helical" evidence="1">
    <location>
        <begin position="66"/>
        <end position="87"/>
    </location>
</feature>
<accession>A0A975D4S7</accession>
<evidence type="ECO:0000256" key="1">
    <source>
        <dbReference type="SAM" id="Phobius"/>
    </source>
</evidence>
<proteinExistence type="predicted"/>
<evidence type="ECO:0000313" key="2">
    <source>
        <dbReference type="EMBL" id="QTH23017.1"/>
    </source>
</evidence>